<feature type="region of interest" description="Disordered" evidence="1">
    <location>
        <begin position="157"/>
        <end position="215"/>
    </location>
</feature>
<keyword evidence="2" id="KW-1133">Transmembrane helix</keyword>
<feature type="transmembrane region" description="Helical" evidence="2">
    <location>
        <begin position="113"/>
        <end position="132"/>
    </location>
</feature>
<organism evidence="4 5">
    <name type="scientific">Methylohalomonas lacus</name>
    <dbReference type="NCBI Taxonomy" id="398773"/>
    <lineage>
        <taxon>Bacteria</taxon>
        <taxon>Pseudomonadati</taxon>
        <taxon>Pseudomonadota</taxon>
        <taxon>Gammaproteobacteria</taxon>
        <taxon>Methylohalomonadales</taxon>
        <taxon>Methylohalomonadaceae</taxon>
        <taxon>Methylohalomonas</taxon>
    </lineage>
</organism>
<dbReference type="EMBL" id="JANUCT010000001">
    <property type="protein sequence ID" value="MCS3902128.1"/>
    <property type="molecule type" value="Genomic_DNA"/>
</dbReference>
<dbReference type="Pfam" id="PF13413">
    <property type="entry name" value="HTH_25"/>
    <property type="match status" value="1"/>
</dbReference>
<dbReference type="SUPFAM" id="SSF47413">
    <property type="entry name" value="lambda repressor-like DNA-binding domains"/>
    <property type="match status" value="1"/>
</dbReference>
<dbReference type="PANTHER" id="PTHR34475:SF1">
    <property type="entry name" value="CYTOSKELETON PROTEIN RODZ"/>
    <property type="match status" value="1"/>
</dbReference>
<dbReference type="CDD" id="cd00093">
    <property type="entry name" value="HTH_XRE"/>
    <property type="match status" value="1"/>
</dbReference>
<keyword evidence="5" id="KW-1185">Reference proteome</keyword>
<gene>
    <name evidence="4" type="ORF">J2T55_000120</name>
</gene>
<sequence>MSETDDNAADDVRTGPTPGELLRQGREASGLTQQEAATKLHLHQRIVAALERDDETQLPTPIYVRGYLRNYARLLDLDSETVLAAYDARDNQHPELKPPVAAKSQVSSSDKPVRAVTYLLTLGLVVLLLAWWQSRHLGEEGLIDLDSWQLEEQSVEPIADVDEPADDSEAETVDSALGYPIPIVRHPGGPDMDASATQAESPAAATGDDATPEQLAPAPLTATADETEDDSRATGNDAGADAELLETLPEVGESGRGNSGDRGLRLSIEEESWIEVYDADGKRLYLGLAETGETIRVNGKPPLEVLLGYAPGVNVSYNGNPIDTLEQSQAGVAQFRVGD</sequence>
<feature type="domain" description="HTH cro/C1-type" evidence="3">
    <location>
        <begin position="22"/>
        <end position="53"/>
    </location>
</feature>
<dbReference type="PROSITE" id="PS50943">
    <property type="entry name" value="HTH_CROC1"/>
    <property type="match status" value="1"/>
</dbReference>
<dbReference type="RefSeq" id="WP_259053479.1">
    <property type="nucleotide sequence ID" value="NZ_JANUCT010000001.1"/>
</dbReference>
<comment type="caution">
    <text evidence="4">The sequence shown here is derived from an EMBL/GenBank/DDBJ whole genome shotgun (WGS) entry which is preliminary data.</text>
</comment>
<dbReference type="InterPro" id="IPR025194">
    <property type="entry name" value="RodZ-like_C"/>
</dbReference>
<proteinExistence type="predicted"/>
<evidence type="ECO:0000313" key="4">
    <source>
        <dbReference type="EMBL" id="MCS3902128.1"/>
    </source>
</evidence>
<dbReference type="InterPro" id="IPR001387">
    <property type="entry name" value="Cro/C1-type_HTH"/>
</dbReference>
<feature type="compositionally biased region" description="Acidic residues" evidence="1">
    <location>
        <begin position="159"/>
        <end position="172"/>
    </location>
</feature>
<dbReference type="PANTHER" id="PTHR34475">
    <property type="match status" value="1"/>
</dbReference>
<keyword evidence="2" id="KW-0472">Membrane</keyword>
<feature type="region of interest" description="Disordered" evidence="1">
    <location>
        <begin position="1"/>
        <end position="33"/>
    </location>
</feature>
<dbReference type="Pfam" id="PF13464">
    <property type="entry name" value="RodZ_C"/>
    <property type="match status" value="1"/>
</dbReference>
<name>A0AAE3HKJ0_9GAMM</name>
<evidence type="ECO:0000313" key="5">
    <source>
        <dbReference type="Proteomes" id="UP001204445"/>
    </source>
</evidence>
<dbReference type="Gene3D" id="1.10.260.40">
    <property type="entry name" value="lambda repressor-like DNA-binding domains"/>
    <property type="match status" value="1"/>
</dbReference>
<reference evidence="4" key="1">
    <citation type="submission" date="2022-08" db="EMBL/GenBank/DDBJ databases">
        <title>Genomic Encyclopedia of Type Strains, Phase III (KMG-III): the genomes of soil and plant-associated and newly described type strains.</title>
        <authorList>
            <person name="Whitman W."/>
        </authorList>
    </citation>
    <scope>NUCLEOTIDE SEQUENCE</scope>
    <source>
        <strain evidence="4">HMT 1</strain>
    </source>
</reference>
<protein>
    <submittedName>
        <fullName evidence="4">Cytoskeleton protein RodZ</fullName>
    </submittedName>
</protein>
<dbReference type="InterPro" id="IPR010982">
    <property type="entry name" value="Lambda_DNA-bd_dom_sf"/>
</dbReference>
<dbReference type="AlphaFoldDB" id="A0AAE3HKJ0"/>
<dbReference type="InterPro" id="IPR050400">
    <property type="entry name" value="Bact_Cytoskel_RodZ"/>
</dbReference>
<keyword evidence="2" id="KW-0812">Transmembrane</keyword>
<dbReference type="Proteomes" id="UP001204445">
    <property type="component" value="Unassembled WGS sequence"/>
</dbReference>
<evidence type="ECO:0000256" key="2">
    <source>
        <dbReference type="SAM" id="Phobius"/>
    </source>
</evidence>
<feature type="compositionally biased region" description="Low complexity" evidence="1">
    <location>
        <begin position="194"/>
        <end position="206"/>
    </location>
</feature>
<evidence type="ECO:0000256" key="1">
    <source>
        <dbReference type="SAM" id="MobiDB-lite"/>
    </source>
</evidence>
<dbReference type="GO" id="GO:0003677">
    <property type="term" value="F:DNA binding"/>
    <property type="evidence" value="ECO:0007669"/>
    <property type="project" value="InterPro"/>
</dbReference>
<evidence type="ECO:0000259" key="3">
    <source>
        <dbReference type="PROSITE" id="PS50943"/>
    </source>
</evidence>
<accession>A0AAE3HKJ0</accession>